<feature type="domain" description="Calcineurin-like phosphoesterase" evidence="1">
    <location>
        <begin position="58"/>
        <end position="209"/>
    </location>
</feature>
<gene>
    <name evidence="2" type="ORF">L0U89_13605</name>
</gene>
<protein>
    <submittedName>
        <fullName evidence="2">Metallophosphoesterase</fullName>
    </submittedName>
</protein>
<keyword evidence="3" id="KW-1185">Reference proteome</keyword>
<dbReference type="Proteomes" id="UP001201449">
    <property type="component" value="Unassembled WGS sequence"/>
</dbReference>
<organism evidence="2 3">
    <name type="scientific">Mariniradius sediminis</name>
    <dbReference type="NCBI Taxonomy" id="2909237"/>
    <lineage>
        <taxon>Bacteria</taxon>
        <taxon>Pseudomonadati</taxon>
        <taxon>Bacteroidota</taxon>
        <taxon>Cytophagia</taxon>
        <taxon>Cytophagales</taxon>
        <taxon>Cyclobacteriaceae</taxon>
        <taxon>Mariniradius</taxon>
    </lineage>
</organism>
<dbReference type="InterPro" id="IPR004843">
    <property type="entry name" value="Calcineurin-like_PHP"/>
</dbReference>
<accession>A0ABS9BVL0</accession>
<proteinExistence type="predicted"/>
<reference evidence="2 3" key="1">
    <citation type="submission" date="2022-01" db="EMBL/GenBank/DDBJ databases">
        <title>Mariniradius saccharolyticus sp. nov., isolated from sediment of a river.</title>
        <authorList>
            <person name="Liu H."/>
        </authorList>
    </citation>
    <scope>NUCLEOTIDE SEQUENCE [LARGE SCALE GENOMIC DNA]</scope>
    <source>
        <strain evidence="2 3">RY-2</strain>
    </source>
</reference>
<evidence type="ECO:0000259" key="1">
    <source>
        <dbReference type="Pfam" id="PF00149"/>
    </source>
</evidence>
<comment type="caution">
    <text evidence="2">The sequence shown here is derived from an EMBL/GenBank/DDBJ whole genome shotgun (WGS) entry which is preliminary data.</text>
</comment>
<dbReference type="RefSeq" id="WP_234862022.1">
    <property type="nucleotide sequence ID" value="NZ_JAKEVZ010000010.1"/>
</dbReference>
<evidence type="ECO:0000313" key="3">
    <source>
        <dbReference type="Proteomes" id="UP001201449"/>
    </source>
</evidence>
<name>A0ABS9BVL0_9BACT</name>
<dbReference type="InterPro" id="IPR051918">
    <property type="entry name" value="STPP_CPPED1"/>
</dbReference>
<dbReference type="InterPro" id="IPR029052">
    <property type="entry name" value="Metallo-depent_PP-like"/>
</dbReference>
<dbReference type="PANTHER" id="PTHR43143:SF1">
    <property type="entry name" value="SERINE_THREONINE-PROTEIN PHOSPHATASE CPPED1"/>
    <property type="match status" value="1"/>
</dbReference>
<dbReference type="Pfam" id="PF00149">
    <property type="entry name" value="Metallophos"/>
    <property type="match status" value="1"/>
</dbReference>
<evidence type="ECO:0000313" key="2">
    <source>
        <dbReference type="EMBL" id="MCF1752102.1"/>
    </source>
</evidence>
<dbReference type="SUPFAM" id="SSF56300">
    <property type="entry name" value="Metallo-dependent phosphatases"/>
    <property type="match status" value="1"/>
</dbReference>
<dbReference type="EMBL" id="JAKEVZ010000010">
    <property type="protein sequence ID" value="MCF1752102.1"/>
    <property type="molecule type" value="Genomic_DNA"/>
</dbReference>
<sequence>MNRRPFLQKLALAGTSLVTMPFVLYGKMNFPKATRLKFITASDGHWGQPNTDFEGFHKNLFDAIHREKDLNFVVFNGDLIHDKPELLPEVKDFYRQLQVPHHVCRGNHDRVSEQDFQKVMGQTTNFSFEAKGSGILLLDCSNEKGEYLCADLDYAKKILDEYSALEHVFVFVHISQNDWTRHGVDCKPFLDLVTSYPNVRATFHGHDHDVDGQMIYRKKPFLWSGHFGGNWGNPFPSYRVCEVGEDGKVISYLKTVKDGTILNGHTLKN</sequence>
<dbReference type="PANTHER" id="PTHR43143">
    <property type="entry name" value="METALLOPHOSPHOESTERASE, CALCINEURIN SUPERFAMILY"/>
    <property type="match status" value="1"/>
</dbReference>
<dbReference type="Gene3D" id="3.60.21.10">
    <property type="match status" value="1"/>
</dbReference>